<comment type="similarity">
    <text evidence="1">Belongs to the mTERF family.</text>
</comment>
<keyword evidence="2" id="KW-0804">Transcription</keyword>
<evidence type="ECO:0000256" key="1">
    <source>
        <dbReference type="ARBA" id="ARBA00007692"/>
    </source>
</evidence>
<dbReference type="EMBL" id="BSYO01000021">
    <property type="protein sequence ID" value="GMH19716.1"/>
    <property type="molecule type" value="Genomic_DNA"/>
</dbReference>
<sequence>MADLLTLLPKSLSSREAYAFLLKVTPSTSLGLRRRRSFFKFSGREERFFPVIRSRRPKHVFFHCNSSTNSNDGWVHFNHSGAILSFFRELGLNEKESEAILDKNPDLGLSTLESIRYRVHLLQSVVVNGIALSRLIAKCPDILTSEEVDSLINFLHQDLGNKIESDQVHRLLMGTEPRFLAGFGLKVKLLVDHGVVQEKIAHVLNNVNLIKAICLKSVEEIGRTISFLHRYGCIDIIVKRPATLNYDLDNQLIPRAQFLRDLSGGDEDAAGEVLRRMPAILSYTVKHMEGHVQFLRSIAGLTDEEIFKIVLVFPSIMSASKERKLRPRIHFLKQCGLDSDDIYRFLTKSPLFLGLSFKGNLSHKLGLLVKIGYAYRTKEMAMAMGASTRTSCENLQKGIGLFLSYGFSYDDIVSMSKKHPQILQYNPNSLEEKMEYLIQEMGREIGELLSFPAFLGYDLDSRIKHRYEAKKMILGEEMSINKLLSVSTKRFSKAKKHENQFSEGGR</sequence>
<keyword evidence="5" id="KW-1185">Reference proteome</keyword>
<name>A0AAD3T150_NEPGR</name>
<dbReference type="InterPro" id="IPR003690">
    <property type="entry name" value="MTERF"/>
</dbReference>
<evidence type="ECO:0000313" key="5">
    <source>
        <dbReference type="Proteomes" id="UP001279734"/>
    </source>
</evidence>
<dbReference type="AlphaFoldDB" id="A0AAD3T150"/>
<keyword evidence="2" id="KW-0806">Transcription termination</keyword>
<dbReference type="Gene3D" id="1.25.70.10">
    <property type="entry name" value="Transcription termination factor 3, mitochondrial"/>
    <property type="match status" value="2"/>
</dbReference>
<protein>
    <submittedName>
        <fullName evidence="4">Uncharacterized protein</fullName>
    </submittedName>
</protein>
<comment type="caution">
    <text evidence="4">The sequence shown here is derived from an EMBL/GenBank/DDBJ whole genome shotgun (WGS) entry which is preliminary data.</text>
</comment>
<dbReference type="PANTHER" id="PTHR13068:SF135">
    <property type="entry name" value="TRANSCRIPTION TERMINATION FACTOR MTERF8, CHLOROPLASTIC"/>
    <property type="match status" value="1"/>
</dbReference>
<keyword evidence="2" id="KW-0805">Transcription regulation</keyword>
<accession>A0AAD3T150</accession>
<evidence type="ECO:0000256" key="3">
    <source>
        <dbReference type="ARBA" id="ARBA00022946"/>
    </source>
</evidence>
<keyword evidence="3" id="KW-0809">Transit peptide</keyword>
<dbReference type="PANTHER" id="PTHR13068">
    <property type="entry name" value="CGI-12 PROTEIN-RELATED"/>
    <property type="match status" value="1"/>
</dbReference>
<dbReference type="SMART" id="SM00733">
    <property type="entry name" value="Mterf"/>
    <property type="match status" value="7"/>
</dbReference>
<evidence type="ECO:0000313" key="4">
    <source>
        <dbReference type="EMBL" id="GMH19716.1"/>
    </source>
</evidence>
<dbReference type="GO" id="GO:0003676">
    <property type="term" value="F:nucleic acid binding"/>
    <property type="evidence" value="ECO:0007669"/>
    <property type="project" value="InterPro"/>
</dbReference>
<proteinExistence type="inferred from homology"/>
<evidence type="ECO:0000256" key="2">
    <source>
        <dbReference type="ARBA" id="ARBA00022472"/>
    </source>
</evidence>
<reference evidence="4" key="1">
    <citation type="submission" date="2023-05" db="EMBL/GenBank/DDBJ databases">
        <title>Nepenthes gracilis genome sequencing.</title>
        <authorList>
            <person name="Fukushima K."/>
        </authorList>
    </citation>
    <scope>NUCLEOTIDE SEQUENCE</scope>
    <source>
        <strain evidence="4">SING2019-196</strain>
    </source>
</reference>
<dbReference type="Proteomes" id="UP001279734">
    <property type="component" value="Unassembled WGS sequence"/>
</dbReference>
<dbReference type="Pfam" id="PF02536">
    <property type="entry name" value="mTERF"/>
    <property type="match status" value="1"/>
</dbReference>
<gene>
    <name evidence="4" type="ORF">Nepgr_021557</name>
</gene>
<organism evidence="4 5">
    <name type="scientific">Nepenthes gracilis</name>
    <name type="common">Slender pitcher plant</name>
    <dbReference type="NCBI Taxonomy" id="150966"/>
    <lineage>
        <taxon>Eukaryota</taxon>
        <taxon>Viridiplantae</taxon>
        <taxon>Streptophyta</taxon>
        <taxon>Embryophyta</taxon>
        <taxon>Tracheophyta</taxon>
        <taxon>Spermatophyta</taxon>
        <taxon>Magnoliopsida</taxon>
        <taxon>eudicotyledons</taxon>
        <taxon>Gunneridae</taxon>
        <taxon>Pentapetalae</taxon>
        <taxon>Caryophyllales</taxon>
        <taxon>Nepenthaceae</taxon>
        <taxon>Nepenthes</taxon>
    </lineage>
</organism>
<dbReference type="InterPro" id="IPR038538">
    <property type="entry name" value="MTERF_sf"/>
</dbReference>
<dbReference type="GO" id="GO:0006353">
    <property type="term" value="P:DNA-templated transcription termination"/>
    <property type="evidence" value="ECO:0007669"/>
    <property type="project" value="UniProtKB-KW"/>
</dbReference>